<dbReference type="AlphaFoldDB" id="A0A0W1A0S0"/>
<dbReference type="PANTHER" id="PTHR34822">
    <property type="entry name" value="GRPB DOMAIN PROTEIN (AFU_ORTHOLOGUE AFUA_1G01530)"/>
    <property type="match status" value="1"/>
</dbReference>
<dbReference type="RefSeq" id="WP_058481605.1">
    <property type="nucleotide sequence ID" value="NZ_CAAAIQ010000022.1"/>
</dbReference>
<reference evidence="1 2" key="1">
    <citation type="submission" date="2015-11" db="EMBL/GenBank/DDBJ databases">
        <title>Genomic analysis of 38 Legionella species identifies large and diverse effector repertoires.</title>
        <authorList>
            <person name="Burstein D."/>
            <person name="Amaro F."/>
            <person name="Zusman T."/>
            <person name="Lifshitz Z."/>
            <person name="Cohen O."/>
            <person name="Gilbert J.A."/>
            <person name="Pupko T."/>
            <person name="Shuman H.A."/>
            <person name="Segal G."/>
        </authorList>
    </citation>
    <scope>NUCLEOTIDE SEQUENCE [LARGE SCALE GENOMIC DNA]</scope>
    <source>
        <strain evidence="1 2">ATCC 51914</strain>
    </source>
</reference>
<dbReference type="Proteomes" id="UP000054729">
    <property type="component" value="Unassembled WGS sequence"/>
</dbReference>
<dbReference type="Gene3D" id="3.30.460.10">
    <property type="entry name" value="Beta Polymerase, domain 2"/>
    <property type="match status" value="1"/>
</dbReference>
<dbReference type="STRING" id="66969.Lwal_3002"/>
<dbReference type="SUPFAM" id="SSF81301">
    <property type="entry name" value="Nucleotidyltransferase"/>
    <property type="match status" value="1"/>
</dbReference>
<comment type="caution">
    <text evidence="1">The sequence shown here is derived from an EMBL/GenBank/DDBJ whole genome shotgun (WGS) entry which is preliminary data.</text>
</comment>
<dbReference type="InterPro" id="IPR043519">
    <property type="entry name" value="NT_sf"/>
</dbReference>
<evidence type="ECO:0000313" key="2">
    <source>
        <dbReference type="Proteomes" id="UP000054729"/>
    </source>
</evidence>
<dbReference type="EMBL" id="LNZB01000060">
    <property type="protein sequence ID" value="KTD74961.1"/>
    <property type="molecule type" value="Genomic_DNA"/>
</dbReference>
<organism evidence="1 2">
    <name type="scientific">Legionella waltersii</name>
    <dbReference type="NCBI Taxonomy" id="66969"/>
    <lineage>
        <taxon>Bacteria</taxon>
        <taxon>Pseudomonadati</taxon>
        <taxon>Pseudomonadota</taxon>
        <taxon>Gammaproteobacteria</taxon>
        <taxon>Legionellales</taxon>
        <taxon>Legionellaceae</taxon>
        <taxon>Legionella</taxon>
    </lineage>
</organism>
<dbReference type="Pfam" id="PF04229">
    <property type="entry name" value="GrpB"/>
    <property type="match status" value="1"/>
</dbReference>
<name>A0A0W1A0S0_9GAMM</name>
<evidence type="ECO:0000313" key="1">
    <source>
        <dbReference type="EMBL" id="KTD74961.1"/>
    </source>
</evidence>
<dbReference type="PANTHER" id="PTHR34822:SF1">
    <property type="entry name" value="GRPB FAMILY PROTEIN"/>
    <property type="match status" value="1"/>
</dbReference>
<gene>
    <name evidence="1" type="primary">grpB_3</name>
    <name evidence="1" type="ORF">Lwal_3002</name>
</gene>
<proteinExistence type="predicted"/>
<protein>
    <submittedName>
        <fullName evidence="1">Glutamate rich protein GrpB</fullName>
    </submittedName>
</protein>
<dbReference type="InterPro" id="IPR007344">
    <property type="entry name" value="GrpB/CoaE"/>
</dbReference>
<sequence>MMSAKEERRCIEVVSYNTDWPRQFEEEAAGVKKALGNNGIQIHPIGSTSVPGLAAKPVIDMIPFISMKATQLALWLLMI</sequence>
<keyword evidence="2" id="KW-1185">Reference proteome</keyword>
<accession>A0A0W1A0S0</accession>